<dbReference type="GO" id="GO:0003677">
    <property type="term" value="F:DNA binding"/>
    <property type="evidence" value="ECO:0007669"/>
    <property type="project" value="UniProtKB-KW"/>
</dbReference>
<protein>
    <submittedName>
        <fullName evidence="6">Helix-turn-helix transcriptional regulator</fullName>
    </submittedName>
</protein>
<organism evidence="6 8">
    <name type="scientific">Leuconostoc gelidum subsp. gelidum</name>
    <dbReference type="NCBI Taxonomy" id="1607839"/>
    <lineage>
        <taxon>Bacteria</taxon>
        <taxon>Bacillati</taxon>
        <taxon>Bacillota</taxon>
        <taxon>Bacilli</taxon>
        <taxon>Lactobacillales</taxon>
        <taxon>Lactobacillaceae</taxon>
        <taxon>Leuconostoc</taxon>
        <taxon>Leuconostoc gelidum group</taxon>
    </lineage>
</organism>
<dbReference type="InterPro" id="IPR002577">
    <property type="entry name" value="HTH_HxlR"/>
</dbReference>
<keyword evidence="7" id="KW-1185">Reference proteome</keyword>
<evidence type="ECO:0000256" key="1">
    <source>
        <dbReference type="ARBA" id="ARBA00023015"/>
    </source>
</evidence>
<evidence type="ECO:0000313" key="6">
    <source>
        <dbReference type="EMBL" id="MBZ6016706.1"/>
    </source>
</evidence>
<evidence type="ECO:0000259" key="4">
    <source>
        <dbReference type="PROSITE" id="PS51118"/>
    </source>
</evidence>
<dbReference type="PROSITE" id="PS51118">
    <property type="entry name" value="HTH_HXLR"/>
    <property type="match status" value="1"/>
</dbReference>
<evidence type="ECO:0000313" key="7">
    <source>
        <dbReference type="Proteomes" id="UP000705994"/>
    </source>
</evidence>
<dbReference type="Proteomes" id="UP000705994">
    <property type="component" value="Unassembled WGS sequence"/>
</dbReference>
<dbReference type="EMBL" id="JAHBFX010000001">
    <property type="protein sequence ID" value="MBZ5999362.1"/>
    <property type="molecule type" value="Genomic_DNA"/>
</dbReference>
<reference evidence="6 7" key="1">
    <citation type="submission" date="2021-05" db="EMBL/GenBank/DDBJ databases">
        <title>Pangenome of Leuconostoc gelidum warrants species status for Leuconostoc gelidum subsp. gasicomitatum.</title>
        <authorList>
            <person name="Johansson P."/>
            <person name="Sade E."/>
            <person name="Hultman J."/>
            <person name="Auvinen P."/>
            <person name="Bjorkroth J."/>
        </authorList>
    </citation>
    <scope>NUCLEOTIDE SEQUENCE</scope>
    <source>
        <strain evidence="5 7">AMKR21</strain>
        <strain evidence="6">C220d</strain>
    </source>
</reference>
<keyword evidence="2" id="KW-0238">DNA-binding</keyword>
<dbReference type="InterPro" id="IPR036388">
    <property type="entry name" value="WH-like_DNA-bd_sf"/>
</dbReference>
<dbReference type="SUPFAM" id="SSF46785">
    <property type="entry name" value="Winged helix' DNA-binding domain"/>
    <property type="match status" value="1"/>
</dbReference>
<dbReference type="Proteomes" id="UP000727071">
    <property type="component" value="Unassembled WGS sequence"/>
</dbReference>
<dbReference type="Gene3D" id="1.10.10.10">
    <property type="entry name" value="Winged helix-like DNA-binding domain superfamily/Winged helix DNA-binding domain"/>
    <property type="match status" value="1"/>
</dbReference>
<dbReference type="PANTHER" id="PTHR33204">
    <property type="entry name" value="TRANSCRIPTIONAL REGULATOR, MARR FAMILY"/>
    <property type="match status" value="1"/>
</dbReference>
<evidence type="ECO:0000313" key="5">
    <source>
        <dbReference type="EMBL" id="MBZ5999362.1"/>
    </source>
</evidence>
<name>A0AB35G1F4_LEUGE</name>
<dbReference type="RefSeq" id="WP_224145522.1">
    <property type="nucleotide sequence ID" value="NZ_JAHBFO010000026.1"/>
</dbReference>
<dbReference type="EMBL" id="JAHBFV010000024">
    <property type="protein sequence ID" value="MBZ6016706.1"/>
    <property type="molecule type" value="Genomic_DNA"/>
</dbReference>
<dbReference type="InterPro" id="IPR036390">
    <property type="entry name" value="WH_DNA-bd_sf"/>
</dbReference>
<sequence length="95" mass="10629">MPTISISTKQVIKLMGSKWSIEILLTISTLQVTGFNQLQQELSSISHKVLTDRLKELVAHCLVSRTIVERIPLRVIYKISPKGLSVLAMLAQLDD</sequence>
<evidence type="ECO:0000313" key="8">
    <source>
        <dbReference type="Proteomes" id="UP000727071"/>
    </source>
</evidence>
<keyword evidence="1" id="KW-0805">Transcription regulation</keyword>
<proteinExistence type="predicted"/>
<comment type="caution">
    <text evidence="6">The sequence shown here is derived from an EMBL/GenBank/DDBJ whole genome shotgun (WGS) entry which is preliminary data.</text>
</comment>
<keyword evidence="3" id="KW-0804">Transcription</keyword>
<dbReference type="AlphaFoldDB" id="A0AB35G1F4"/>
<evidence type="ECO:0000256" key="3">
    <source>
        <dbReference type="ARBA" id="ARBA00023163"/>
    </source>
</evidence>
<accession>A0AB35G1F4</accession>
<gene>
    <name evidence="6" type="ORF">KII88_09280</name>
    <name evidence="5" type="ORF">KIJ07_02840</name>
</gene>
<feature type="domain" description="HTH hxlR-type" evidence="4">
    <location>
        <begin position="1"/>
        <end position="95"/>
    </location>
</feature>
<evidence type="ECO:0000256" key="2">
    <source>
        <dbReference type="ARBA" id="ARBA00023125"/>
    </source>
</evidence>
<dbReference type="Pfam" id="PF01638">
    <property type="entry name" value="HxlR"/>
    <property type="match status" value="1"/>
</dbReference>